<dbReference type="InterPro" id="IPR008271">
    <property type="entry name" value="Ser/Thr_kinase_AS"/>
</dbReference>
<feature type="compositionally biased region" description="Basic and acidic residues" evidence="10">
    <location>
        <begin position="1347"/>
        <end position="1365"/>
    </location>
</feature>
<keyword evidence="6 9" id="KW-0067">ATP-binding</keyword>
<evidence type="ECO:0000256" key="6">
    <source>
        <dbReference type="ARBA" id="ARBA00022840"/>
    </source>
</evidence>
<dbReference type="SMART" id="SM00220">
    <property type="entry name" value="S_TKc"/>
    <property type="match status" value="1"/>
</dbReference>
<evidence type="ECO:0000256" key="5">
    <source>
        <dbReference type="ARBA" id="ARBA00022777"/>
    </source>
</evidence>
<evidence type="ECO:0000313" key="12">
    <source>
        <dbReference type="EMBL" id="OSX78798.1"/>
    </source>
</evidence>
<feature type="compositionally biased region" description="Basic and acidic residues" evidence="10">
    <location>
        <begin position="1191"/>
        <end position="1201"/>
    </location>
</feature>
<feature type="compositionally biased region" description="Low complexity" evidence="10">
    <location>
        <begin position="1496"/>
        <end position="1506"/>
    </location>
</feature>
<dbReference type="PROSITE" id="PS50011">
    <property type="entry name" value="PROTEIN_KINASE_DOM"/>
    <property type="match status" value="1"/>
</dbReference>
<feature type="region of interest" description="Disordered" evidence="10">
    <location>
        <begin position="1557"/>
        <end position="1595"/>
    </location>
</feature>
<dbReference type="PANTHER" id="PTHR43895">
    <property type="entry name" value="CALCIUM/CALMODULIN-DEPENDENT PROTEIN KINASE KINASE-RELATED"/>
    <property type="match status" value="1"/>
</dbReference>
<dbReference type="FunFam" id="3.30.200.20:FF:000042">
    <property type="entry name" value="Aurora kinase A"/>
    <property type="match status" value="1"/>
</dbReference>
<feature type="compositionally biased region" description="Low complexity" evidence="10">
    <location>
        <begin position="1071"/>
        <end position="1091"/>
    </location>
</feature>
<feature type="region of interest" description="Disordered" evidence="10">
    <location>
        <begin position="1228"/>
        <end position="1544"/>
    </location>
</feature>
<accession>A0A1X6PD45</accession>
<feature type="compositionally biased region" description="Basic and acidic residues" evidence="10">
    <location>
        <begin position="1414"/>
        <end position="1424"/>
    </location>
</feature>
<reference evidence="12 13" key="1">
    <citation type="submission" date="2017-03" db="EMBL/GenBank/DDBJ databases">
        <title>WGS assembly of Porphyra umbilicalis.</title>
        <authorList>
            <person name="Brawley S.H."/>
            <person name="Blouin N.A."/>
            <person name="Ficko-Blean E."/>
            <person name="Wheeler G.L."/>
            <person name="Lohr M."/>
            <person name="Goodson H.V."/>
            <person name="Jenkins J.W."/>
            <person name="Blaby-Haas C.E."/>
            <person name="Helliwell K.E."/>
            <person name="Chan C."/>
            <person name="Marriage T."/>
            <person name="Bhattacharya D."/>
            <person name="Klein A.S."/>
            <person name="Badis Y."/>
            <person name="Brodie J."/>
            <person name="Cao Y."/>
            <person name="Collen J."/>
            <person name="Dittami S.M."/>
            <person name="Gachon C.M."/>
            <person name="Green B.R."/>
            <person name="Karpowicz S."/>
            <person name="Kim J.W."/>
            <person name="Kudahl U."/>
            <person name="Lin S."/>
            <person name="Michel G."/>
            <person name="Mittag M."/>
            <person name="Olson B.J."/>
            <person name="Pangilinan J."/>
            <person name="Peng Y."/>
            <person name="Qiu H."/>
            <person name="Shu S."/>
            <person name="Singer J.T."/>
            <person name="Smith A.G."/>
            <person name="Sprecher B.N."/>
            <person name="Wagner V."/>
            <person name="Wang W."/>
            <person name="Wang Z.-Y."/>
            <person name="Yan J."/>
            <person name="Yarish C."/>
            <person name="Zoeuner-Riek S."/>
            <person name="Zhuang Y."/>
            <person name="Zou Y."/>
            <person name="Lindquist E.A."/>
            <person name="Grimwood J."/>
            <person name="Barry K."/>
            <person name="Rokhsar D.S."/>
            <person name="Schmutz J."/>
            <person name="Stiller J.W."/>
            <person name="Grossman A.R."/>
            <person name="Prochnik S.E."/>
        </authorList>
    </citation>
    <scope>NUCLEOTIDE SEQUENCE [LARGE SCALE GENOMIC DNA]</scope>
    <source>
        <strain evidence="12">4086291</strain>
    </source>
</reference>
<feature type="domain" description="Protein kinase" evidence="11">
    <location>
        <begin position="13"/>
        <end position="268"/>
    </location>
</feature>
<comment type="catalytic activity">
    <reaction evidence="7">
        <text>L-threonyl-[protein] + ATP = O-phospho-L-threonyl-[protein] + ADP + H(+)</text>
        <dbReference type="Rhea" id="RHEA:46608"/>
        <dbReference type="Rhea" id="RHEA-COMP:11060"/>
        <dbReference type="Rhea" id="RHEA-COMP:11605"/>
        <dbReference type="ChEBI" id="CHEBI:15378"/>
        <dbReference type="ChEBI" id="CHEBI:30013"/>
        <dbReference type="ChEBI" id="CHEBI:30616"/>
        <dbReference type="ChEBI" id="CHEBI:61977"/>
        <dbReference type="ChEBI" id="CHEBI:456216"/>
        <dbReference type="EC" id="2.7.11.1"/>
    </reaction>
</comment>
<evidence type="ECO:0000256" key="7">
    <source>
        <dbReference type="ARBA" id="ARBA00047899"/>
    </source>
</evidence>
<dbReference type="FunFam" id="1.10.510.10:FF:000571">
    <property type="entry name" value="Maternal embryonic leucine zipper kinase"/>
    <property type="match status" value="1"/>
</dbReference>
<feature type="compositionally biased region" description="Basic and acidic residues" evidence="10">
    <location>
        <begin position="983"/>
        <end position="996"/>
    </location>
</feature>
<dbReference type="InterPro" id="IPR011009">
    <property type="entry name" value="Kinase-like_dom_sf"/>
</dbReference>
<evidence type="ECO:0000256" key="9">
    <source>
        <dbReference type="PROSITE-ProRule" id="PRU10141"/>
    </source>
</evidence>
<feature type="binding site" evidence="9">
    <location>
        <position position="42"/>
    </location>
    <ligand>
        <name>ATP</name>
        <dbReference type="ChEBI" id="CHEBI:30616"/>
    </ligand>
</feature>
<dbReference type="PANTHER" id="PTHR43895:SF32">
    <property type="entry name" value="SERINE_THREONINE-PROTEIN KINASE CHK1"/>
    <property type="match status" value="1"/>
</dbReference>
<keyword evidence="5" id="KW-0418">Kinase</keyword>
<dbReference type="Gene3D" id="1.10.510.10">
    <property type="entry name" value="Transferase(Phosphotransferase) domain 1"/>
    <property type="match status" value="1"/>
</dbReference>
<feature type="region of interest" description="Disordered" evidence="10">
    <location>
        <begin position="916"/>
        <end position="1213"/>
    </location>
</feature>
<dbReference type="GO" id="GO:0007165">
    <property type="term" value="P:signal transduction"/>
    <property type="evidence" value="ECO:0007669"/>
    <property type="project" value="TreeGrafter"/>
</dbReference>
<dbReference type="InterPro" id="IPR017441">
    <property type="entry name" value="Protein_kinase_ATP_BS"/>
</dbReference>
<keyword evidence="13" id="KW-1185">Reference proteome</keyword>
<sequence>MPRPSKPTSLGPYILLDTIGHGSFGKVKRAIHRDSRRIFAIKIMEKESILQSKVNAQVRKETLIMTTLDHPNVVKMYQAMTTMSKVVIVMELVTGGELYHEILRHKRLSEDSARHYFRQLIDGLHHCHSHGVFHRDLKPENLLLDDTGCLKISDFGLSTLQLKHEDRCHTQCGTPNYVAPEVISRSIQGYDGAKVDVWSSGIVLYVLVAGELPFDDNDPSELFRKIVAGVFELPHWFSEPLRDLLPHLLELEPENRYDLEQIRSHPWYTQQTPPAPPPLRTPAGLPVTPSTLAEAAHASASCTSVAVSVPREREEDDALFPGMNFINPTFKPTDTPGNVHPDVALSIGQPSEALSVFAAPAAASVVGPGSRLPVTGGLPDTVLRSGAVPPLPPPTARRPRSRGNSYLSRFQSAEHLSDGGMDVVQPGTMADVVPSDGEASIVGEELESVIATTSALPPPPRLGTGTATVRHAPMAMRAAAPPGASAAASLAATSPTRSVRQDNIDRVAAELMAANDSAPLNESQSALNQERMRRYLIQQTEQVLQQNHGNKDADLSADVGVAPALSAEGIRRLADAREAAAVAVAASVAPAPSPHVQMAADAAATGAGVTSDGSHVPAALPAAGADVGDVAFGVPPLPLGAVDSAVRAALDAKPGEDLDDAGSSRANQFDDAPADTSADAIDSALAMAGTEHVPSSLLSPRHASPAPLRIAASPPVAPDFVSLSGSVAAAVPIATLVPFAAPVRIRSPVPVVTPTPVLAATPVPAATSVLAPASVLAPTSVLTSAPVTTLPPAAALAVVTVDSDRGADGPCVMVSPTFASPLTSPVLPVTQPQASPLVDLTAAVSCNLCVGCAQGGACESPVNVNAGGYNRVLDSQWQQLVDTCTSDSVDGGAAVVDAPHVVAHSPKLAPLTIEHLQSSHTPDRSPPVPVSPLPVGAHHGSHGHGFGHVADAGGDRRGTYSRRERGSASGSTRSRRSSVANGESDKHRNTSRHDKSMGSAVRRRSRTSFDSKHGLQSRSSTGADAPASEADHVRIPFGGVDSDPTPGLPGRNSSDIGPLRSSSSLEDRKAASSGALPRSSGSSASGHVPGSTAGKREGYASGPSDGLGSGESDDDETGEARGGARVVRPSSAGSRSSSGGRRVQSGDSSAGRRGVSSPMTSGGNFESQLTITRDHQLLKHIGKPWRAVGRGRAEKQLEEARTSPGPSKALFPPALADDGELVVIAGDEPCLTPASPDALVSIGSAVGSDGHPPRQLHGHATGSGSDDVRVPPAGRAGSSRGPQPVGAQPDDLRRSSRSLVHSGSSRDGQSRSPPSRGVSPTYPTRYDRQRSPADRQVPRRGSTRSSQLDERGFKSSRSGRREHWSSGHHARSSRGDSAPRSSTRTESRRSSRRGSPSRSSRRDSPSRSARRRSRGEVDRRESSRAGDSYRSSRRRSPDALARRDRSAPHSRSGSPRWSSRRGSPRRSSHREGRRYSASKSSRHGSPGAHRREYAPSSHRGSRASNSSRRRHGSHSTSRQRERDDPDYSELEAGPTPMRHESMGGRAITNAPALALVSSRRDGMPSESSSGSLRSRAEGRHRDPTDVWAAGGGTGSTSLTDAVDHPGSGLGTVAGSLEGSTVTSVTGTSSSGAVEVPRLGGFKGVTSRLLAKAPMQLGTGRNRRFTEFNSLLPPRATMEKLVRVLRGTAGVQSVDPVEVTPDTLRVHVRSLVAATGRTGAELLRATVSVFRREPAGLTVVSFRRSKGRQDGEDFKAWYAAVFSAFCNYDESERVAAKAKGAAI</sequence>
<evidence type="ECO:0000256" key="10">
    <source>
        <dbReference type="SAM" id="MobiDB-lite"/>
    </source>
</evidence>
<keyword evidence="4 9" id="KW-0547">Nucleotide-binding</keyword>
<keyword evidence="2" id="KW-0723">Serine/threonine-protein kinase</keyword>
<dbReference type="EMBL" id="KV918804">
    <property type="protein sequence ID" value="OSX78798.1"/>
    <property type="molecule type" value="Genomic_DNA"/>
</dbReference>
<name>A0A1X6PD45_PORUM</name>
<dbReference type="InterPro" id="IPR000719">
    <property type="entry name" value="Prot_kinase_dom"/>
</dbReference>
<dbReference type="GO" id="GO:0004674">
    <property type="term" value="F:protein serine/threonine kinase activity"/>
    <property type="evidence" value="ECO:0007669"/>
    <property type="project" value="UniProtKB-KW"/>
</dbReference>
<evidence type="ECO:0000256" key="3">
    <source>
        <dbReference type="ARBA" id="ARBA00022679"/>
    </source>
</evidence>
<proteinExistence type="predicted"/>
<feature type="compositionally biased region" description="Polar residues" evidence="10">
    <location>
        <begin position="1051"/>
        <end position="1064"/>
    </location>
</feature>
<protein>
    <recommendedName>
        <fullName evidence="1">non-specific serine/threonine protein kinase</fullName>
        <ecNumber evidence="1">2.7.11.1</ecNumber>
    </recommendedName>
</protein>
<feature type="compositionally biased region" description="Basic and acidic residues" evidence="10">
    <location>
        <begin position="953"/>
        <end position="966"/>
    </location>
</feature>
<evidence type="ECO:0000259" key="11">
    <source>
        <dbReference type="PROSITE" id="PS50011"/>
    </source>
</evidence>
<evidence type="ECO:0000256" key="1">
    <source>
        <dbReference type="ARBA" id="ARBA00012513"/>
    </source>
</evidence>
<evidence type="ECO:0000256" key="8">
    <source>
        <dbReference type="ARBA" id="ARBA00048679"/>
    </source>
</evidence>
<organism evidence="12 13">
    <name type="scientific">Porphyra umbilicalis</name>
    <name type="common">Purple laver</name>
    <name type="synonym">Red alga</name>
    <dbReference type="NCBI Taxonomy" id="2786"/>
    <lineage>
        <taxon>Eukaryota</taxon>
        <taxon>Rhodophyta</taxon>
        <taxon>Bangiophyceae</taxon>
        <taxon>Bangiales</taxon>
        <taxon>Bangiaceae</taxon>
        <taxon>Porphyra</taxon>
    </lineage>
</organism>
<comment type="catalytic activity">
    <reaction evidence="8">
        <text>L-seryl-[protein] + ATP = O-phospho-L-seryl-[protein] + ADP + H(+)</text>
        <dbReference type="Rhea" id="RHEA:17989"/>
        <dbReference type="Rhea" id="RHEA-COMP:9863"/>
        <dbReference type="Rhea" id="RHEA-COMP:11604"/>
        <dbReference type="ChEBI" id="CHEBI:15378"/>
        <dbReference type="ChEBI" id="CHEBI:29999"/>
        <dbReference type="ChEBI" id="CHEBI:30616"/>
        <dbReference type="ChEBI" id="CHEBI:83421"/>
        <dbReference type="ChEBI" id="CHEBI:456216"/>
        <dbReference type="EC" id="2.7.11.1"/>
    </reaction>
</comment>
<dbReference type="Pfam" id="PF00069">
    <property type="entry name" value="Pkinase"/>
    <property type="match status" value="1"/>
</dbReference>
<dbReference type="OrthoDB" id="193931at2759"/>
<feature type="region of interest" description="Disordered" evidence="10">
    <location>
        <begin position="380"/>
        <end position="404"/>
    </location>
</feature>
<dbReference type="Proteomes" id="UP000218209">
    <property type="component" value="Unassembled WGS sequence"/>
</dbReference>
<evidence type="ECO:0000256" key="4">
    <source>
        <dbReference type="ARBA" id="ARBA00022741"/>
    </source>
</evidence>
<evidence type="ECO:0000313" key="13">
    <source>
        <dbReference type="Proteomes" id="UP000218209"/>
    </source>
</evidence>
<gene>
    <name evidence="12" type="ORF">BU14_0098s0024</name>
</gene>
<feature type="compositionally biased region" description="Polar residues" evidence="10">
    <location>
        <begin position="1157"/>
        <end position="1171"/>
    </location>
</feature>
<feature type="compositionally biased region" description="Low complexity" evidence="10">
    <location>
        <begin position="1297"/>
        <end position="1306"/>
    </location>
</feature>
<feature type="compositionally biased region" description="Low complexity" evidence="10">
    <location>
        <begin position="1125"/>
        <end position="1149"/>
    </location>
</feature>
<evidence type="ECO:0000256" key="2">
    <source>
        <dbReference type="ARBA" id="ARBA00022527"/>
    </source>
</evidence>
<feature type="compositionally biased region" description="Basic and acidic residues" evidence="10">
    <location>
        <begin position="1325"/>
        <end position="1337"/>
    </location>
</feature>
<feature type="compositionally biased region" description="Basic and acidic residues" evidence="10">
    <location>
        <begin position="1435"/>
        <end position="1447"/>
    </location>
</feature>
<dbReference type="EC" id="2.7.11.1" evidence="1"/>
<feature type="compositionally biased region" description="Basic residues" evidence="10">
    <location>
        <begin position="1458"/>
        <end position="1468"/>
    </location>
</feature>
<feature type="compositionally biased region" description="Basic and acidic residues" evidence="10">
    <location>
        <begin position="1574"/>
        <end position="1584"/>
    </location>
</feature>
<dbReference type="PROSITE" id="PS00108">
    <property type="entry name" value="PROTEIN_KINASE_ST"/>
    <property type="match status" value="1"/>
</dbReference>
<dbReference type="SUPFAM" id="SSF56112">
    <property type="entry name" value="Protein kinase-like (PK-like)"/>
    <property type="match status" value="1"/>
</dbReference>
<dbReference type="GO" id="GO:0005524">
    <property type="term" value="F:ATP binding"/>
    <property type="evidence" value="ECO:0007669"/>
    <property type="project" value="UniProtKB-UniRule"/>
</dbReference>
<feature type="region of interest" description="Disordered" evidence="10">
    <location>
        <begin position="654"/>
        <end position="676"/>
    </location>
</feature>
<keyword evidence="3" id="KW-0808">Transferase</keyword>
<dbReference type="CDD" id="cd14003">
    <property type="entry name" value="STKc_AMPK-like"/>
    <property type="match status" value="1"/>
</dbReference>
<dbReference type="PROSITE" id="PS00107">
    <property type="entry name" value="PROTEIN_KINASE_ATP"/>
    <property type="match status" value="1"/>
</dbReference>